<proteinExistence type="predicted"/>
<dbReference type="EMBL" id="QEVW01000054">
    <property type="protein sequence ID" value="RAW09311.1"/>
    <property type="molecule type" value="Genomic_DNA"/>
</dbReference>
<protein>
    <submittedName>
        <fullName evidence="1">Tail tape measure protein</fullName>
    </submittedName>
</protein>
<feature type="non-terminal residue" evidence="1">
    <location>
        <position position="361"/>
    </location>
</feature>
<reference evidence="1 2" key="1">
    <citation type="submission" date="2018-04" db="EMBL/GenBank/DDBJ databases">
        <title>Paenibacillus taichungensis Genome sequencing and assembly.</title>
        <authorList>
            <person name="Xu J."/>
            <person name="Rensing C."/>
            <person name="Mazhar H.S."/>
        </authorList>
    </citation>
    <scope>NUCLEOTIDE SEQUENCE [LARGE SCALE GENOMIC DNA]</scope>
    <source>
        <strain evidence="1 2">NC1</strain>
    </source>
</reference>
<organism evidence="1 2">
    <name type="scientific">Paenibacillus taichungensis</name>
    <dbReference type="NCBI Taxonomy" id="484184"/>
    <lineage>
        <taxon>Bacteria</taxon>
        <taxon>Bacillati</taxon>
        <taxon>Bacillota</taxon>
        <taxon>Bacilli</taxon>
        <taxon>Bacillales</taxon>
        <taxon>Paenibacillaceae</taxon>
        <taxon>Paenibacillus</taxon>
    </lineage>
</organism>
<evidence type="ECO:0000313" key="2">
    <source>
        <dbReference type="Proteomes" id="UP000250642"/>
    </source>
</evidence>
<dbReference type="Proteomes" id="UP000250642">
    <property type="component" value="Unassembled WGS sequence"/>
</dbReference>
<accession>A0A329QBD8</accession>
<feature type="non-terminal residue" evidence="1">
    <location>
        <position position="1"/>
    </location>
</feature>
<gene>
    <name evidence="1" type="ORF">DC345_31400</name>
</gene>
<dbReference type="AlphaFoldDB" id="A0A329QBD8"/>
<comment type="caution">
    <text evidence="1">The sequence shown here is derived from an EMBL/GenBank/DDBJ whole genome shotgun (WGS) entry which is preliminary data.</text>
</comment>
<name>A0A329QBD8_9BACL</name>
<sequence>QGLISDRATGAAELSTLTPMVQDKSKVSEAFAATTKLQVVIPDSGSEEMQRAVTQTAKNFKESYSQVADSIAHAYMSVGDPQKDLADTFWEYSPYFASSGTSSAQMSNFLSQTVKEGAFNFDKPGDFFKEVFGVKALNADDMADYFGARGSGKKDAARQAEAFTADINSGDKQRAQGAIAALLADMASQDRNELKQSLTNLGSATGEDNADSILKTYGVAFEKAPDMTGTTDRLVSQQQAADPMTEYRQSQADIQMQMQDIGGNIMQSAVPAMKEFNSLLTDNKAQIEGLGSGIATGISNIVSFYHEFSGVINKVFIGLAGVLALKGTASMVKGTKNLYGDVTSAGKWAWNKIPGTRKFGG</sequence>
<evidence type="ECO:0000313" key="1">
    <source>
        <dbReference type="EMBL" id="RAW09311.1"/>
    </source>
</evidence>